<gene>
    <name evidence="1" type="ORF">SAMN05216277_101352</name>
</gene>
<dbReference type="AlphaFoldDB" id="A0A1I5MPD3"/>
<name>A0A1I5MPD3_9EURY</name>
<sequence length="35" mass="3785">MGDDACYRDYCPECDLQVTVVDEECPECGASLPTG</sequence>
<dbReference type="Proteomes" id="UP000183769">
    <property type="component" value="Unassembled WGS sequence"/>
</dbReference>
<evidence type="ECO:0000313" key="2">
    <source>
        <dbReference type="Proteomes" id="UP000183769"/>
    </source>
</evidence>
<accession>A0A1I5MPD3</accession>
<reference evidence="2" key="1">
    <citation type="submission" date="2016-10" db="EMBL/GenBank/DDBJ databases">
        <authorList>
            <person name="Varghese N."/>
            <person name="Submissions S."/>
        </authorList>
    </citation>
    <scope>NUCLEOTIDE SEQUENCE [LARGE SCALE GENOMIC DNA]</scope>
    <source>
        <strain evidence="2">CGMCC 1.10329</strain>
    </source>
</reference>
<proteinExistence type="predicted"/>
<protein>
    <recommendedName>
        <fullName evidence="3">Zinc-ribbon domain-containing protein</fullName>
    </recommendedName>
</protein>
<keyword evidence="2" id="KW-1185">Reference proteome</keyword>
<organism evidence="1 2">
    <name type="scientific">Halolamina pelagica</name>
    <dbReference type="NCBI Taxonomy" id="699431"/>
    <lineage>
        <taxon>Archaea</taxon>
        <taxon>Methanobacteriati</taxon>
        <taxon>Methanobacteriota</taxon>
        <taxon>Stenosarchaea group</taxon>
        <taxon>Halobacteria</taxon>
        <taxon>Halobacteriales</taxon>
        <taxon>Haloferacaceae</taxon>
    </lineage>
</organism>
<dbReference type="EMBL" id="FOXI01000001">
    <property type="protein sequence ID" value="SFP11452.1"/>
    <property type="molecule type" value="Genomic_DNA"/>
</dbReference>
<evidence type="ECO:0008006" key="3">
    <source>
        <dbReference type="Google" id="ProtNLM"/>
    </source>
</evidence>
<evidence type="ECO:0000313" key="1">
    <source>
        <dbReference type="EMBL" id="SFP11452.1"/>
    </source>
</evidence>